<comment type="caution">
    <text evidence="2">The sequence shown here is derived from an EMBL/GenBank/DDBJ whole genome shotgun (WGS) entry which is preliminary data.</text>
</comment>
<dbReference type="RefSeq" id="WP_194020935.1">
    <property type="nucleotide sequence ID" value="NZ_JADEVV010000069.1"/>
</dbReference>
<accession>A0ABR9VW02</accession>
<dbReference type="PANTHER" id="PTHR47443">
    <property type="entry name" value="ACYL-COA N-ACYLTRANSFERASES (NAT) SUPERFAMILY PROTEIN"/>
    <property type="match status" value="1"/>
</dbReference>
<dbReference type="EMBL" id="JADEVV010000069">
    <property type="protein sequence ID" value="MBE9255540.1"/>
    <property type="molecule type" value="Genomic_DNA"/>
</dbReference>
<dbReference type="CDD" id="cd04301">
    <property type="entry name" value="NAT_SF"/>
    <property type="match status" value="1"/>
</dbReference>
<dbReference type="Gene3D" id="3.40.630.30">
    <property type="match status" value="1"/>
</dbReference>
<gene>
    <name evidence="2" type="ORF">IQ217_17200</name>
</gene>
<reference evidence="2 3" key="1">
    <citation type="submission" date="2020-10" db="EMBL/GenBank/DDBJ databases">
        <authorList>
            <person name="Castelo-Branco R."/>
            <person name="Eusebio N."/>
            <person name="Adriana R."/>
            <person name="Vieira A."/>
            <person name="Brugerolle De Fraissinette N."/>
            <person name="Rezende De Castro R."/>
            <person name="Schneider M.P."/>
            <person name="Vasconcelos V."/>
            <person name="Leao P.N."/>
        </authorList>
    </citation>
    <scope>NUCLEOTIDE SEQUENCE [LARGE SCALE GENOMIC DNA]</scope>
    <source>
        <strain evidence="2 3">LEGE 00031</strain>
    </source>
</reference>
<dbReference type="Pfam" id="PF00583">
    <property type="entry name" value="Acetyltransf_1"/>
    <property type="match status" value="1"/>
</dbReference>
<keyword evidence="3" id="KW-1185">Reference proteome</keyword>
<dbReference type="InterPro" id="IPR000182">
    <property type="entry name" value="GNAT_dom"/>
</dbReference>
<sequence>MVKSAPPPLLSIAIRVATVEDIPPLANLLLKSFHPPQNWLMWSYPFLRLGITEDLRLRMRHGDNAYHCLIAVNSDNGEILGTAEVSLKHWFTRPKTTAYISNLAVSPQHRRLGIAKQLIQKCEAIADQWQCRRLSLHVMENNLGAQNLYQTLGFIYQEAEWSWRAWLWQKPRRLLWEKILTTEILCPTPAHQSP</sequence>
<dbReference type="Proteomes" id="UP000658720">
    <property type="component" value="Unassembled WGS sequence"/>
</dbReference>
<name>A0ABR9VW02_9SYNC</name>
<dbReference type="SUPFAM" id="SSF55729">
    <property type="entry name" value="Acyl-CoA N-acyltransferases (Nat)"/>
    <property type="match status" value="1"/>
</dbReference>
<dbReference type="PROSITE" id="PS51186">
    <property type="entry name" value="GNAT"/>
    <property type="match status" value="1"/>
</dbReference>
<dbReference type="PANTHER" id="PTHR47443:SF3">
    <property type="entry name" value="GCN5-RELATED N-ACETYLTRANSFERASE 4, CHLOROPLASTIC"/>
    <property type="match status" value="1"/>
</dbReference>
<evidence type="ECO:0000313" key="2">
    <source>
        <dbReference type="EMBL" id="MBE9255540.1"/>
    </source>
</evidence>
<protein>
    <submittedName>
        <fullName evidence="2">GNAT family N-acetyltransferase</fullName>
    </submittedName>
</protein>
<evidence type="ECO:0000259" key="1">
    <source>
        <dbReference type="PROSITE" id="PS51186"/>
    </source>
</evidence>
<proteinExistence type="predicted"/>
<organism evidence="2 3">
    <name type="scientific">Synechocystis salina LEGE 00031</name>
    <dbReference type="NCBI Taxonomy" id="1828736"/>
    <lineage>
        <taxon>Bacteria</taxon>
        <taxon>Bacillati</taxon>
        <taxon>Cyanobacteriota</taxon>
        <taxon>Cyanophyceae</taxon>
        <taxon>Synechococcales</taxon>
        <taxon>Merismopediaceae</taxon>
        <taxon>Synechocystis</taxon>
    </lineage>
</organism>
<dbReference type="InterPro" id="IPR016181">
    <property type="entry name" value="Acyl_CoA_acyltransferase"/>
</dbReference>
<feature type="domain" description="N-acetyltransferase" evidence="1">
    <location>
        <begin position="12"/>
        <end position="173"/>
    </location>
</feature>
<evidence type="ECO:0000313" key="3">
    <source>
        <dbReference type="Proteomes" id="UP000658720"/>
    </source>
</evidence>